<evidence type="ECO:0000313" key="4">
    <source>
        <dbReference type="Proteomes" id="UP000256253"/>
    </source>
</evidence>
<dbReference type="OrthoDB" id="9777385at2"/>
<feature type="binding site" evidence="1">
    <location>
        <position position="106"/>
    </location>
    <ligand>
        <name>Mn(2+)</name>
        <dbReference type="ChEBI" id="CHEBI:29035"/>
        <label>2</label>
    </ligand>
</feature>
<feature type="binding site" evidence="1">
    <location>
        <position position="140"/>
    </location>
    <ligand>
        <name>Mn(2+)</name>
        <dbReference type="ChEBI" id="CHEBI:29035"/>
        <label>2</label>
    </ligand>
</feature>
<sequence length="398" mass="42531">MNRTLELARQYNDDLRALRRDFHRIPEIGLHLPLTKARLLEALAGLPIEIHESDTIDSVVGVIRGGARSDGPVVLLRGDMDALPVFELYESDYASTHPGVMHACGHDLHIAGLVGAARILCEQRDRLAGDVVLMFQPGEEGPGGAEPMLAEGLLDVAGRRVEAAYALHVSAAAVPPGTWTGNRGATMAAAEDVLIRVDGAGGHGSQPWDAVDPVPVACEIALAVQTLVTRRFSPFDPVVATVGRVAAGTKSNIIPDFAELDITLRTLSQENRVALRDKVIQLAEGIASAHGLTASTRVAESYPPTINDLAEYDFALQVIGDLFGPDAYAERPNPEMGAEDFSFVMEQVPGAYLFLGCCPTDDPATAPDNHSPRAGFDDAHLWQASAWLAEVALRRCSA</sequence>
<comment type="caution">
    <text evidence="3">The sequence shown here is derived from an EMBL/GenBank/DDBJ whole genome shotgun (WGS) entry which is preliminary data.</text>
</comment>
<keyword evidence="1" id="KW-0479">Metal-binding</keyword>
<keyword evidence="4" id="KW-1185">Reference proteome</keyword>
<keyword evidence="1" id="KW-0464">Manganese</keyword>
<dbReference type="AlphaFoldDB" id="A0A3D9UXI6"/>
<feature type="binding site" evidence="1">
    <location>
        <position position="370"/>
    </location>
    <ligand>
        <name>Mn(2+)</name>
        <dbReference type="ChEBI" id="CHEBI:29035"/>
        <label>2</label>
    </ligand>
</feature>
<dbReference type="Gene3D" id="3.40.630.10">
    <property type="entry name" value="Zn peptidases"/>
    <property type="match status" value="1"/>
</dbReference>
<evidence type="ECO:0000256" key="1">
    <source>
        <dbReference type="PIRSR" id="PIRSR005962-1"/>
    </source>
</evidence>
<dbReference type="SUPFAM" id="SSF55031">
    <property type="entry name" value="Bacterial exopeptidase dimerisation domain"/>
    <property type="match status" value="1"/>
</dbReference>
<keyword evidence="3" id="KW-0378">Hydrolase</keyword>
<name>A0A3D9UXI6_9MICO</name>
<protein>
    <submittedName>
        <fullName evidence="3">Hippurate hydrolase</fullName>
    </submittedName>
</protein>
<dbReference type="InterPro" id="IPR036264">
    <property type="entry name" value="Bact_exopeptidase_dim_dom"/>
</dbReference>
<dbReference type="InterPro" id="IPR002933">
    <property type="entry name" value="Peptidase_M20"/>
</dbReference>
<dbReference type="EMBL" id="QTUA01000001">
    <property type="protein sequence ID" value="REF29521.1"/>
    <property type="molecule type" value="Genomic_DNA"/>
</dbReference>
<reference evidence="3 4" key="1">
    <citation type="submission" date="2018-08" db="EMBL/GenBank/DDBJ databases">
        <title>Sequencing the genomes of 1000 actinobacteria strains.</title>
        <authorList>
            <person name="Klenk H.-P."/>
        </authorList>
    </citation>
    <scope>NUCLEOTIDE SEQUENCE [LARGE SCALE GENOMIC DNA]</scope>
    <source>
        <strain evidence="3 4">DSM 22967</strain>
    </source>
</reference>
<proteinExistence type="predicted"/>
<dbReference type="CDD" id="cd03886">
    <property type="entry name" value="M20_Acy1"/>
    <property type="match status" value="1"/>
</dbReference>
<feature type="binding site" evidence="1">
    <location>
        <position position="168"/>
    </location>
    <ligand>
        <name>Mn(2+)</name>
        <dbReference type="ChEBI" id="CHEBI:29035"/>
        <label>2</label>
    </ligand>
</feature>
<evidence type="ECO:0000259" key="2">
    <source>
        <dbReference type="Pfam" id="PF07687"/>
    </source>
</evidence>
<dbReference type="NCBIfam" id="TIGR01891">
    <property type="entry name" value="amidohydrolases"/>
    <property type="match status" value="1"/>
</dbReference>
<dbReference type="Pfam" id="PF07687">
    <property type="entry name" value="M20_dimer"/>
    <property type="match status" value="1"/>
</dbReference>
<dbReference type="Pfam" id="PF01546">
    <property type="entry name" value="Peptidase_M20"/>
    <property type="match status" value="1"/>
</dbReference>
<gene>
    <name evidence="3" type="ORF">DFJ65_0472</name>
</gene>
<dbReference type="InterPro" id="IPR011650">
    <property type="entry name" value="Peptidase_M20_dimer"/>
</dbReference>
<dbReference type="GO" id="GO:0046872">
    <property type="term" value="F:metal ion binding"/>
    <property type="evidence" value="ECO:0007669"/>
    <property type="project" value="UniProtKB-KW"/>
</dbReference>
<feature type="domain" description="Peptidase M20 dimerisation" evidence="2">
    <location>
        <begin position="194"/>
        <end position="284"/>
    </location>
</feature>
<dbReference type="PIRSF" id="PIRSF005962">
    <property type="entry name" value="Pept_M20D_amidohydro"/>
    <property type="match status" value="1"/>
</dbReference>
<dbReference type="PANTHER" id="PTHR11014:SF63">
    <property type="entry name" value="METALLOPEPTIDASE, PUTATIVE (AFU_ORTHOLOGUE AFUA_6G09600)-RELATED"/>
    <property type="match status" value="1"/>
</dbReference>
<accession>A0A3D9UXI6</accession>
<dbReference type="RefSeq" id="WP_115921630.1">
    <property type="nucleotide sequence ID" value="NZ_QTUA01000001.1"/>
</dbReference>
<dbReference type="GO" id="GO:0016787">
    <property type="term" value="F:hydrolase activity"/>
    <property type="evidence" value="ECO:0007669"/>
    <property type="project" value="UniProtKB-KW"/>
</dbReference>
<dbReference type="SUPFAM" id="SSF53187">
    <property type="entry name" value="Zn-dependent exopeptidases"/>
    <property type="match status" value="1"/>
</dbReference>
<dbReference type="Proteomes" id="UP000256253">
    <property type="component" value="Unassembled WGS sequence"/>
</dbReference>
<evidence type="ECO:0000313" key="3">
    <source>
        <dbReference type="EMBL" id="REF29521.1"/>
    </source>
</evidence>
<feature type="binding site" evidence="1">
    <location>
        <position position="104"/>
    </location>
    <ligand>
        <name>Mn(2+)</name>
        <dbReference type="ChEBI" id="CHEBI:29035"/>
        <label>2</label>
    </ligand>
</feature>
<dbReference type="PANTHER" id="PTHR11014">
    <property type="entry name" value="PEPTIDASE M20 FAMILY MEMBER"/>
    <property type="match status" value="1"/>
</dbReference>
<comment type="cofactor">
    <cofactor evidence="1">
        <name>Mn(2+)</name>
        <dbReference type="ChEBI" id="CHEBI:29035"/>
    </cofactor>
    <text evidence="1">The Mn(2+) ion enhances activity.</text>
</comment>
<dbReference type="Gene3D" id="3.30.70.360">
    <property type="match status" value="1"/>
</dbReference>
<organism evidence="3 4">
    <name type="scientific">Calidifontibacter indicus</name>
    <dbReference type="NCBI Taxonomy" id="419650"/>
    <lineage>
        <taxon>Bacteria</taxon>
        <taxon>Bacillati</taxon>
        <taxon>Actinomycetota</taxon>
        <taxon>Actinomycetes</taxon>
        <taxon>Micrococcales</taxon>
        <taxon>Dermacoccaceae</taxon>
        <taxon>Calidifontibacter</taxon>
    </lineage>
</organism>
<dbReference type="InterPro" id="IPR017439">
    <property type="entry name" value="Amidohydrolase"/>
</dbReference>